<comment type="caution">
    <text evidence="1">The sequence shown here is derived from an EMBL/GenBank/DDBJ whole genome shotgun (WGS) entry which is preliminary data.</text>
</comment>
<organism evidence="1">
    <name type="scientific">marine sediment metagenome</name>
    <dbReference type="NCBI Taxonomy" id="412755"/>
    <lineage>
        <taxon>unclassified sequences</taxon>
        <taxon>metagenomes</taxon>
        <taxon>ecological metagenomes</taxon>
    </lineage>
</organism>
<feature type="non-terminal residue" evidence="1">
    <location>
        <position position="27"/>
    </location>
</feature>
<protein>
    <submittedName>
        <fullName evidence="1">Uncharacterized protein</fullName>
    </submittedName>
</protein>
<proteinExistence type="predicted"/>
<sequence length="27" mass="2991">MLVAFSNNPIVFHYSTIVSDIHKDGVS</sequence>
<dbReference type="AlphaFoldDB" id="A0A0F9DAV8"/>
<gene>
    <name evidence="1" type="ORF">LCGC14_2221430</name>
</gene>
<dbReference type="EMBL" id="LAZR01029684">
    <property type="protein sequence ID" value="KKL58833.1"/>
    <property type="molecule type" value="Genomic_DNA"/>
</dbReference>
<evidence type="ECO:0000313" key="1">
    <source>
        <dbReference type="EMBL" id="KKL58833.1"/>
    </source>
</evidence>
<accession>A0A0F9DAV8</accession>
<name>A0A0F9DAV8_9ZZZZ</name>
<reference evidence="1" key="1">
    <citation type="journal article" date="2015" name="Nature">
        <title>Complex archaea that bridge the gap between prokaryotes and eukaryotes.</title>
        <authorList>
            <person name="Spang A."/>
            <person name="Saw J.H."/>
            <person name="Jorgensen S.L."/>
            <person name="Zaremba-Niedzwiedzka K."/>
            <person name="Martijn J."/>
            <person name="Lind A.E."/>
            <person name="van Eijk R."/>
            <person name="Schleper C."/>
            <person name="Guy L."/>
            <person name="Ettema T.J."/>
        </authorList>
    </citation>
    <scope>NUCLEOTIDE SEQUENCE</scope>
</reference>